<evidence type="ECO:0000313" key="2">
    <source>
        <dbReference type="Proteomes" id="UP000076923"/>
    </source>
</evidence>
<dbReference type="EMBL" id="LVWE01000037">
    <property type="protein sequence ID" value="OAD44854.1"/>
    <property type="molecule type" value="Genomic_DNA"/>
</dbReference>
<comment type="caution">
    <text evidence="1">The sequence shown here is derived from an EMBL/GenBank/DDBJ whole genome shotgun (WGS) entry which is preliminary data.</text>
</comment>
<dbReference type="OrthoDB" id="1223552at2"/>
<evidence type="ECO:0000313" key="1">
    <source>
        <dbReference type="EMBL" id="OAD44854.1"/>
    </source>
</evidence>
<sequence length="211" mass="24973">MKKELLLLLILAISFKNIYAQLKVEQLHGTWESYETKKQQKEREQLTPITEPINSGKKSKETEKKEADIILQFGKKGNLDIIQFGDKSRVKFNLKDSILTMSWRKYKILKLTISELILTDPENLFSENEFYRKINKKIEPVKEIEIIEKKYKNGQLKLKGKLQNGIESGIWTEWYENGQKKSERNFINGIPIGVWKEWNKKGKLIKEKKWN</sequence>
<reference evidence="1 2" key="1">
    <citation type="submission" date="2016-02" db="EMBL/GenBank/DDBJ databases">
        <title>Draft genome sequence of Polaribacter atrinae KACC17473.</title>
        <authorList>
            <person name="Shin S.-K."/>
            <person name="Yi H."/>
        </authorList>
    </citation>
    <scope>NUCLEOTIDE SEQUENCE [LARGE SCALE GENOMIC DNA]</scope>
    <source>
        <strain evidence="1 2">KACC 17473</strain>
    </source>
</reference>
<dbReference type="Proteomes" id="UP000076923">
    <property type="component" value="Unassembled WGS sequence"/>
</dbReference>
<protein>
    <recommendedName>
        <fullName evidence="3">MORN repeat protein</fullName>
    </recommendedName>
</protein>
<evidence type="ECO:0008006" key="3">
    <source>
        <dbReference type="Google" id="ProtNLM"/>
    </source>
</evidence>
<organism evidence="1 2">
    <name type="scientific">Polaribacter atrinae</name>
    <dbReference type="NCBI Taxonomy" id="1333662"/>
    <lineage>
        <taxon>Bacteria</taxon>
        <taxon>Pseudomonadati</taxon>
        <taxon>Bacteroidota</taxon>
        <taxon>Flavobacteriia</taxon>
        <taxon>Flavobacteriales</taxon>
        <taxon>Flavobacteriaceae</taxon>
    </lineage>
</organism>
<proteinExistence type="predicted"/>
<dbReference type="STRING" id="1333662.LPB303_10235"/>
<keyword evidence="2" id="KW-1185">Reference proteome</keyword>
<dbReference type="Gene3D" id="2.20.110.10">
    <property type="entry name" value="Histone H3 K4-specific methyltransferase SET7/9 N-terminal domain"/>
    <property type="match status" value="1"/>
</dbReference>
<gene>
    <name evidence="1" type="ORF">LPB303_10235</name>
</gene>
<dbReference type="SUPFAM" id="SSF82185">
    <property type="entry name" value="Histone H3 K4-specific methyltransferase SET7/9 N-terminal domain"/>
    <property type="match status" value="1"/>
</dbReference>
<dbReference type="AlphaFoldDB" id="A0A176TAI9"/>
<accession>A0A176TAI9</accession>
<dbReference type="RefSeq" id="WP_068449937.1">
    <property type="nucleotide sequence ID" value="NZ_CANKUV010000008.1"/>
</dbReference>
<name>A0A176TAI9_9FLAO</name>